<protein>
    <recommendedName>
        <fullName evidence="3">Ava_C0101 and related proteins</fullName>
    </recommendedName>
</protein>
<name>A0A1B3ZGA5_9SPHN</name>
<dbReference type="AlphaFoldDB" id="A0A1B3ZGA5"/>
<sequence length="314" mass="34348">MSMRNAWPTLDWTAWRETAIALQLRTQIIGKVRLALTPWLNHSWHVPLYVSARGLTSSAIPVGARILEIDFDFRHDRLIFMTSDGRSRGIGLHAGSIADFHAAVIACLNELDVPSRFDGRPSEMPDAIPFAEDHASRPYDADAVRGFWQALIHIAGAFGEFRTGFLGKASPVHFFWGSFDLAATRFSGRTAPRHPGGVPGLPDDVTCEAYSHEEASIGFWPGSDAYPTAALYAYAYPSPEGYAAAKVAPDAAAWDTTLGEFILPYDAVRTAPDPRAAILAFCHSTYDAAADLAHWDRDALECPLGRPRVPRVVA</sequence>
<dbReference type="Proteomes" id="UP000094256">
    <property type="component" value="Chromosome"/>
</dbReference>
<proteinExistence type="predicted"/>
<organism evidence="1 2">
    <name type="scientific">Sphingomonas panacis</name>
    <dbReference type="NCBI Taxonomy" id="1560345"/>
    <lineage>
        <taxon>Bacteria</taxon>
        <taxon>Pseudomonadati</taxon>
        <taxon>Pseudomonadota</taxon>
        <taxon>Alphaproteobacteria</taxon>
        <taxon>Sphingomonadales</taxon>
        <taxon>Sphingomonadaceae</taxon>
        <taxon>Sphingomonas</taxon>
    </lineage>
</organism>
<dbReference type="KEGG" id="span:AWL63_02560"/>
<evidence type="ECO:0000313" key="1">
    <source>
        <dbReference type="EMBL" id="AOH86452.1"/>
    </source>
</evidence>
<dbReference type="OrthoDB" id="9800945at2"/>
<reference evidence="1 2" key="1">
    <citation type="submission" date="2016-01" db="EMBL/GenBank/DDBJ databases">
        <title>Complete genome and mega plasmid sequence of Sphingomonas panacis DCY99 elicits systemic resistance in rice to Xanthomonas oryzae.</title>
        <authorList>
            <person name="Kim Y.J."/>
            <person name="Yang D.C."/>
            <person name="Sing P."/>
        </authorList>
    </citation>
    <scope>NUCLEOTIDE SEQUENCE [LARGE SCALE GENOMIC DNA]</scope>
    <source>
        <strain evidence="1 2">DCY99</strain>
    </source>
</reference>
<evidence type="ECO:0000313" key="2">
    <source>
        <dbReference type="Proteomes" id="UP000094256"/>
    </source>
</evidence>
<keyword evidence="2" id="KW-1185">Reference proteome</keyword>
<accession>A0A1B3ZGA5</accession>
<dbReference type="EMBL" id="CP014168">
    <property type="protein sequence ID" value="AOH86452.1"/>
    <property type="molecule type" value="Genomic_DNA"/>
</dbReference>
<gene>
    <name evidence="1" type="ORF">AWL63_02560</name>
</gene>
<evidence type="ECO:0008006" key="3">
    <source>
        <dbReference type="Google" id="ProtNLM"/>
    </source>
</evidence>
<dbReference type="InterPro" id="IPR046038">
    <property type="entry name" value="DUF5996"/>
</dbReference>
<dbReference type="STRING" id="1560345.AWL63_02560"/>
<dbReference type="Pfam" id="PF19459">
    <property type="entry name" value="DUF5996"/>
    <property type="match status" value="1"/>
</dbReference>